<dbReference type="Proteomes" id="UP000317171">
    <property type="component" value="Chromosome"/>
</dbReference>
<keyword evidence="3" id="KW-1185">Reference proteome</keyword>
<gene>
    <name evidence="2" type="ORF">Pan241w_22260</name>
</gene>
<keyword evidence="1" id="KW-0812">Transmembrane</keyword>
<evidence type="ECO:0000313" key="2">
    <source>
        <dbReference type="EMBL" id="QDT42145.1"/>
    </source>
</evidence>
<keyword evidence="1" id="KW-1133">Transmembrane helix</keyword>
<protein>
    <submittedName>
        <fullName evidence="2">Uncharacterized protein</fullName>
    </submittedName>
</protein>
<evidence type="ECO:0000313" key="3">
    <source>
        <dbReference type="Proteomes" id="UP000317171"/>
    </source>
</evidence>
<dbReference type="KEGG" id="gaz:Pan241w_22260"/>
<proteinExistence type="predicted"/>
<sequence length="545" mass="58673">MYSEFSDYESAVLLLLVTIAITTGLNVGQTMWDLIRRAARERNFWLMVVSLSLFVMPSESYSQCLRDDIVDLQVQSFGSGVVSADYGIQVAYTFENIYGQLETEYSWSKCTLSGCSYASIGQLCSISGPGLPEMWWAVQGYPSTNLALNYGYGSVANGQIGSAAYQCDCNGNPSGCPPGHTWSGTSCDPDGPLPPCGPGYTRDELGFCVPDPNNPPDPCGEGYVRDEYGVCNPDPENPPDPCPTGQTRDEYGNCVTEPCPPGHTADEYGNCIEDPCPAGQSRDENGNCVDDPCPAGQSRNDQGECVDDPCPEGQQRDDEGQCVPIPCPNEGEVRDIDGNCVVPCARDEIRGPDGNCVPGECQEGYHRDESGQCVPGCPEGMTEDENGVCQCPEGQIYDEEFGGCIPTPCDDADGDGCCDEIDPDPANSECGCTRTETDTCGECKECEKTMDDVLNDYIDLFEQFGVDITPFQSGSDQALSWIIPLPTVGGYFSSGQTVTIYSDERSMDAGPLKTALGTARAAFRNILLVVLILISVRSIMRVFLG</sequence>
<feature type="transmembrane region" description="Helical" evidence="1">
    <location>
        <begin position="526"/>
        <end position="544"/>
    </location>
</feature>
<organism evidence="2 3">
    <name type="scientific">Gimesia alba</name>
    <dbReference type="NCBI Taxonomy" id="2527973"/>
    <lineage>
        <taxon>Bacteria</taxon>
        <taxon>Pseudomonadati</taxon>
        <taxon>Planctomycetota</taxon>
        <taxon>Planctomycetia</taxon>
        <taxon>Planctomycetales</taxon>
        <taxon>Planctomycetaceae</taxon>
        <taxon>Gimesia</taxon>
    </lineage>
</organism>
<dbReference type="EMBL" id="CP036269">
    <property type="protein sequence ID" value="QDT42145.1"/>
    <property type="molecule type" value="Genomic_DNA"/>
</dbReference>
<name>A0A517RE42_9PLAN</name>
<keyword evidence="1" id="KW-0472">Membrane</keyword>
<reference evidence="2 3" key="1">
    <citation type="submission" date="2019-02" db="EMBL/GenBank/DDBJ databases">
        <title>Deep-cultivation of Planctomycetes and their phenomic and genomic characterization uncovers novel biology.</title>
        <authorList>
            <person name="Wiegand S."/>
            <person name="Jogler M."/>
            <person name="Boedeker C."/>
            <person name="Pinto D."/>
            <person name="Vollmers J."/>
            <person name="Rivas-Marin E."/>
            <person name="Kohn T."/>
            <person name="Peeters S.H."/>
            <person name="Heuer A."/>
            <person name="Rast P."/>
            <person name="Oberbeckmann S."/>
            <person name="Bunk B."/>
            <person name="Jeske O."/>
            <person name="Meyerdierks A."/>
            <person name="Storesund J.E."/>
            <person name="Kallscheuer N."/>
            <person name="Luecker S."/>
            <person name="Lage O.M."/>
            <person name="Pohl T."/>
            <person name="Merkel B.J."/>
            <person name="Hornburger P."/>
            <person name="Mueller R.-W."/>
            <person name="Bruemmer F."/>
            <person name="Labrenz M."/>
            <person name="Spormann A.M."/>
            <person name="Op den Camp H."/>
            <person name="Overmann J."/>
            <person name="Amann R."/>
            <person name="Jetten M.S.M."/>
            <person name="Mascher T."/>
            <person name="Medema M.H."/>
            <person name="Devos D.P."/>
            <person name="Kaster A.-K."/>
            <person name="Ovreas L."/>
            <person name="Rohde M."/>
            <person name="Galperin M.Y."/>
            <person name="Jogler C."/>
        </authorList>
    </citation>
    <scope>NUCLEOTIDE SEQUENCE [LARGE SCALE GENOMIC DNA]</scope>
    <source>
        <strain evidence="2 3">Pan241w</strain>
    </source>
</reference>
<feature type="transmembrane region" description="Helical" evidence="1">
    <location>
        <begin position="12"/>
        <end position="32"/>
    </location>
</feature>
<dbReference type="AlphaFoldDB" id="A0A517RE42"/>
<evidence type="ECO:0000256" key="1">
    <source>
        <dbReference type="SAM" id="Phobius"/>
    </source>
</evidence>
<accession>A0A517RE42</accession>